<evidence type="ECO:0000256" key="4">
    <source>
        <dbReference type="SAM" id="Coils"/>
    </source>
</evidence>
<reference evidence="6 7" key="1">
    <citation type="submission" date="2020-02" db="EMBL/GenBank/DDBJ databases">
        <title>Genome sequences of Thiorhodococcus mannitoliphagus and Thiorhodococcus minor, purple sulfur photosynthetic bacteria in the gammaproteobacterial family, Chromatiaceae.</title>
        <authorList>
            <person name="Aviles F.A."/>
            <person name="Meyer T.E."/>
            <person name="Kyndt J.A."/>
        </authorList>
    </citation>
    <scope>NUCLEOTIDE SEQUENCE [LARGE SCALE GENOMIC DNA]</scope>
    <source>
        <strain evidence="6 7">DSM 11518</strain>
    </source>
</reference>
<evidence type="ECO:0000313" key="7">
    <source>
        <dbReference type="Proteomes" id="UP000483379"/>
    </source>
</evidence>
<feature type="coiled-coil region" evidence="4">
    <location>
        <begin position="290"/>
        <end position="324"/>
    </location>
</feature>
<comment type="pathway">
    <text evidence="1">Biopolymer metabolism; poly-(R)-3-hydroxybutanoate biosynthesis.</text>
</comment>
<keyword evidence="3" id="KW-0583">PHB biosynthesis</keyword>
<dbReference type="RefSeq" id="WP_164453176.1">
    <property type="nucleotide sequence ID" value="NZ_JAAIJQ010000033.1"/>
</dbReference>
<accession>A0A6M0K050</accession>
<dbReference type="NCBIfam" id="TIGR01834">
    <property type="entry name" value="PHA_synth_III_E"/>
    <property type="match status" value="1"/>
</dbReference>
<dbReference type="Proteomes" id="UP000483379">
    <property type="component" value="Unassembled WGS sequence"/>
</dbReference>
<evidence type="ECO:0000256" key="5">
    <source>
        <dbReference type="SAM" id="MobiDB-lite"/>
    </source>
</evidence>
<sequence>MSNDSFFTDNWLDLQRKYWDSWADMSRKAMGLEEDKKMTTPWEGALDHWWKAMSPAAPDFSQAFMEKMMEQGKSFFRMAETFANKPGDTAPSDGLSWWTKALEDMQKQFTGSLDDSGNTMQRMMSFWEMPLDNWQRMMSSMSPMPGDMLRNMPHEQFKDRIDRALSAPGLGYTREEQSQYQELMRRSVDYQAALQEYTSFYSRLGMKSVERMGDFIQGAIDSGKSIDSARALYDNWVSSCEAVYAEEVATPEYAEIHGRLVNAQMALKRRLAIMVDENLGAMNMPTRSELRTLQERLQETRRENKQLRQALHALEKQVAAISGKAPATALKASAPATRSTAKPSTRATTTRRKTAAKKTTASDD</sequence>
<keyword evidence="4" id="KW-0175">Coiled coil</keyword>
<dbReference type="EMBL" id="JAAIJQ010000033">
    <property type="protein sequence ID" value="NEV62711.1"/>
    <property type="molecule type" value="Genomic_DNA"/>
</dbReference>
<name>A0A6M0K050_9GAMM</name>
<evidence type="ECO:0000256" key="3">
    <source>
        <dbReference type="ARBA" id="ARBA00022752"/>
    </source>
</evidence>
<proteinExistence type="predicted"/>
<keyword evidence="7" id="KW-1185">Reference proteome</keyword>
<dbReference type="InterPro" id="IPR010123">
    <property type="entry name" value="PHA_synth_III_E"/>
</dbReference>
<dbReference type="AlphaFoldDB" id="A0A6M0K050"/>
<feature type="compositionally biased region" description="Low complexity" evidence="5">
    <location>
        <begin position="325"/>
        <end position="348"/>
    </location>
</feature>
<comment type="caution">
    <text evidence="6">The sequence shown here is derived from an EMBL/GenBank/DDBJ whole genome shotgun (WGS) entry which is preliminary data.</text>
</comment>
<dbReference type="UniPathway" id="UPA00917"/>
<evidence type="ECO:0000256" key="1">
    <source>
        <dbReference type="ARBA" id="ARBA00004683"/>
    </source>
</evidence>
<organism evidence="6 7">
    <name type="scientific">Thiorhodococcus minor</name>
    <dbReference type="NCBI Taxonomy" id="57489"/>
    <lineage>
        <taxon>Bacteria</taxon>
        <taxon>Pseudomonadati</taxon>
        <taxon>Pseudomonadota</taxon>
        <taxon>Gammaproteobacteria</taxon>
        <taxon>Chromatiales</taxon>
        <taxon>Chromatiaceae</taxon>
        <taxon>Thiorhodococcus</taxon>
    </lineage>
</organism>
<evidence type="ECO:0000313" key="6">
    <source>
        <dbReference type="EMBL" id="NEV62711.1"/>
    </source>
</evidence>
<evidence type="ECO:0000256" key="2">
    <source>
        <dbReference type="ARBA" id="ARBA00019066"/>
    </source>
</evidence>
<dbReference type="GO" id="GO:0042619">
    <property type="term" value="P:poly-hydroxybutyrate biosynthetic process"/>
    <property type="evidence" value="ECO:0007669"/>
    <property type="project" value="UniProtKB-KW"/>
</dbReference>
<protein>
    <recommendedName>
        <fullName evidence="2">Poly(3-hydroxyalkanoate) polymerase subunit PhaE</fullName>
    </recommendedName>
</protein>
<feature type="region of interest" description="Disordered" evidence="5">
    <location>
        <begin position="325"/>
        <end position="364"/>
    </location>
</feature>
<gene>
    <name evidence="6" type="primary">phaE</name>
    <name evidence="6" type="ORF">G3446_12560</name>
</gene>
<dbReference type="Pfam" id="PF09712">
    <property type="entry name" value="PHA_synth_III_E"/>
    <property type="match status" value="1"/>
</dbReference>